<organism evidence="1 2">
    <name type="scientific">Arsukibacterium ikkense</name>
    <dbReference type="NCBI Taxonomy" id="336831"/>
    <lineage>
        <taxon>Bacteria</taxon>
        <taxon>Pseudomonadati</taxon>
        <taxon>Pseudomonadota</taxon>
        <taxon>Gammaproteobacteria</taxon>
        <taxon>Chromatiales</taxon>
        <taxon>Chromatiaceae</taxon>
        <taxon>Arsukibacterium</taxon>
    </lineage>
</organism>
<keyword evidence="2" id="KW-1185">Reference proteome</keyword>
<sequence>MSTFIEQQINSPGLSSTHANILFLLLSDLHFYTNNLAVLQHLIRLAHHPVIESNQQRQYLHILYQRLVAAWMLTEATALAEQHTLDVIEALPAMNEEINNFKSLLFFDDNNQLRLKTWHRPEQPHVIVVTNPQCNPSRRFLSWLQHEPRLYSLFEQQSIWLTSQGGYLQQQAIKTHNQNHPQLILNYVYSESAWPEIPLWDTPTLYFFNAEGKLRYQLIGWPTEGRIKELETALKLIDISINKTELEKEVAVN</sequence>
<comment type="caution">
    <text evidence="1">The sequence shown here is derived from an EMBL/GenBank/DDBJ whole genome shotgun (WGS) entry which is preliminary data.</text>
</comment>
<protein>
    <recommendedName>
        <fullName evidence="3">Thioredoxin domain-containing protein</fullName>
    </recommendedName>
</protein>
<dbReference type="RefSeq" id="WP_046558110.1">
    <property type="nucleotide sequence ID" value="NZ_LAHO01000012.1"/>
</dbReference>
<reference evidence="1 2" key="1">
    <citation type="submission" date="2015-03" db="EMBL/GenBank/DDBJ databases">
        <title>Draft genome sequences of two protease-producing strains of Arsukibacterium isolated from two cold and alkaline environments.</title>
        <authorList>
            <person name="Lylloff J.E."/>
            <person name="Skov L.B."/>
            <person name="Jepsen M."/>
            <person name="Hallin P.F."/>
            <person name="Sorensen S.J."/>
            <person name="Stougaard P."/>
            <person name="Glaring M.A."/>
        </authorList>
    </citation>
    <scope>NUCLEOTIDE SEQUENCE [LARGE SCALE GENOMIC DNA]</scope>
    <source>
        <strain evidence="1 2">GCM72</strain>
    </source>
</reference>
<dbReference type="SUPFAM" id="SSF52833">
    <property type="entry name" value="Thioredoxin-like"/>
    <property type="match status" value="1"/>
</dbReference>
<accession>A0A0M2V3P2</accession>
<evidence type="ECO:0008006" key="3">
    <source>
        <dbReference type="Google" id="ProtNLM"/>
    </source>
</evidence>
<evidence type="ECO:0000313" key="1">
    <source>
        <dbReference type="EMBL" id="KKO45029.1"/>
    </source>
</evidence>
<dbReference type="EMBL" id="LAHO01000012">
    <property type="protein sequence ID" value="KKO45029.1"/>
    <property type="molecule type" value="Genomic_DNA"/>
</dbReference>
<dbReference type="AlphaFoldDB" id="A0A0M2V3P2"/>
<dbReference type="InterPro" id="IPR036249">
    <property type="entry name" value="Thioredoxin-like_sf"/>
</dbReference>
<name>A0A0M2V3P2_9GAMM</name>
<dbReference type="STRING" id="336831.WG68_12900"/>
<evidence type="ECO:0000313" key="2">
    <source>
        <dbReference type="Proteomes" id="UP000034228"/>
    </source>
</evidence>
<dbReference type="Proteomes" id="UP000034228">
    <property type="component" value="Unassembled WGS sequence"/>
</dbReference>
<gene>
    <name evidence="1" type="ORF">WG68_12900</name>
</gene>
<proteinExistence type="predicted"/>